<evidence type="ECO:0000313" key="2">
    <source>
        <dbReference type="EMBL" id="TQS43478.1"/>
    </source>
</evidence>
<dbReference type="RefSeq" id="WP_142706176.1">
    <property type="nucleotide sequence ID" value="NZ_VIRS01000013.1"/>
</dbReference>
<dbReference type="InParanoid" id="A0A545AQ77"/>
<name>A0A545AQ77_9ACTN</name>
<keyword evidence="3" id="KW-1185">Reference proteome</keyword>
<feature type="compositionally biased region" description="Pro residues" evidence="1">
    <location>
        <begin position="50"/>
        <end position="61"/>
    </location>
</feature>
<feature type="compositionally biased region" description="Polar residues" evidence="1">
    <location>
        <begin position="26"/>
        <end position="36"/>
    </location>
</feature>
<feature type="compositionally biased region" description="Basic and acidic residues" evidence="1">
    <location>
        <begin position="1"/>
        <end position="25"/>
    </location>
</feature>
<comment type="caution">
    <text evidence="2">The sequence shown here is derived from an EMBL/GenBank/DDBJ whole genome shotgun (WGS) entry which is preliminary data.</text>
</comment>
<reference evidence="2 3" key="1">
    <citation type="submission" date="2019-07" db="EMBL/GenBank/DDBJ databases">
        <title>Cryptosporangium phraense sp. nov., isolated from plant litter.</title>
        <authorList>
            <person name="Suriyachadkun C."/>
        </authorList>
    </citation>
    <scope>NUCLEOTIDE SEQUENCE [LARGE SCALE GENOMIC DNA]</scope>
    <source>
        <strain evidence="2 3">A-T 5661</strain>
    </source>
</reference>
<dbReference type="OrthoDB" id="3521923at2"/>
<dbReference type="AlphaFoldDB" id="A0A545AQ77"/>
<dbReference type="Pfam" id="PF10025">
    <property type="entry name" value="DUF2267"/>
    <property type="match status" value="1"/>
</dbReference>
<dbReference type="InterPro" id="IPR018727">
    <property type="entry name" value="DUF2267"/>
</dbReference>
<evidence type="ECO:0000256" key="1">
    <source>
        <dbReference type="SAM" id="MobiDB-lite"/>
    </source>
</evidence>
<evidence type="ECO:0000313" key="3">
    <source>
        <dbReference type="Proteomes" id="UP000317982"/>
    </source>
</evidence>
<feature type="region of interest" description="Disordered" evidence="1">
    <location>
        <begin position="1"/>
        <end position="93"/>
    </location>
</feature>
<protein>
    <submittedName>
        <fullName evidence="2">DUF2267 domain-containing protein</fullName>
    </submittedName>
</protein>
<dbReference type="Proteomes" id="UP000317982">
    <property type="component" value="Unassembled WGS sequence"/>
</dbReference>
<feature type="compositionally biased region" description="Basic and acidic residues" evidence="1">
    <location>
        <begin position="37"/>
        <end position="49"/>
    </location>
</feature>
<accession>A0A545AQ77</accession>
<proteinExistence type="predicted"/>
<gene>
    <name evidence="2" type="ORF">FL583_19835</name>
</gene>
<dbReference type="EMBL" id="VIRS01000013">
    <property type="protein sequence ID" value="TQS43478.1"/>
    <property type="molecule type" value="Genomic_DNA"/>
</dbReference>
<organism evidence="2 3">
    <name type="scientific">Cryptosporangium phraense</name>
    <dbReference type="NCBI Taxonomy" id="2593070"/>
    <lineage>
        <taxon>Bacteria</taxon>
        <taxon>Bacillati</taxon>
        <taxon>Actinomycetota</taxon>
        <taxon>Actinomycetes</taxon>
        <taxon>Cryptosporangiales</taxon>
        <taxon>Cryptosporangiaceae</taxon>
        <taxon>Cryptosporangium</taxon>
    </lineage>
</organism>
<sequence length="216" mass="22813">MTKEMEGDNRKRRALAREAREEGRSPSESGATLGSSKQREHIRTGRRDGPPPAGPHKPGPQAPVERGRPEDGEPATARDSGGGESATPDEGALRLRYREVVGGAAERAGVEFDDAKRAARAAIAVLAGVLGPADRRRLLAALPAELTDGPRFLAPTPPAAEADFVRALALLAGCEPEQALRRAQAVFAAINHEDPDLLRALDVPDGLDDLVLTFSG</sequence>